<dbReference type="EMBL" id="BSEC01000001">
    <property type="protein sequence ID" value="GLI92315.1"/>
    <property type="molecule type" value="Genomic_DNA"/>
</dbReference>
<protein>
    <submittedName>
        <fullName evidence="2">Uncharacterized protein</fullName>
    </submittedName>
</protein>
<feature type="chain" id="PRO_5040901930" evidence="1">
    <location>
        <begin position="23"/>
        <end position="167"/>
    </location>
</feature>
<accession>A0A9W6LR68</accession>
<feature type="signal peptide" evidence="1">
    <location>
        <begin position="1"/>
        <end position="22"/>
    </location>
</feature>
<evidence type="ECO:0000313" key="3">
    <source>
        <dbReference type="Proteomes" id="UP001144323"/>
    </source>
</evidence>
<reference evidence="2" key="1">
    <citation type="journal article" date="2023" name="Int. J. Syst. Evol. Microbiol.">
        <title>Methylocystis iwaonis sp. nov., a type II methane-oxidizing bacterium from surface soil of a rice paddy field in Japan, and emended description of the genus Methylocystis (ex Whittenbury et al. 1970) Bowman et al. 1993.</title>
        <authorList>
            <person name="Kaise H."/>
            <person name="Sawadogo J.B."/>
            <person name="Alam M.S."/>
            <person name="Ueno C."/>
            <person name="Dianou D."/>
            <person name="Shinjo R."/>
            <person name="Asakawa S."/>
        </authorList>
    </citation>
    <scope>NUCLEOTIDE SEQUENCE</scope>
    <source>
        <strain evidence="2">LMG27198</strain>
    </source>
</reference>
<evidence type="ECO:0000313" key="2">
    <source>
        <dbReference type="EMBL" id="GLI92315.1"/>
    </source>
</evidence>
<organism evidence="2 3">
    <name type="scientific">Methylocystis echinoides</name>
    <dbReference type="NCBI Taxonomy" id="29468"/>
    <lineage>
        <taxon>Bacteria</taxon>
        <taxon>Pseudomonadati</taxon>
        <taxon>Pseudomonadota</taxon>
        <taxon>Alphaproteobacteria</taxon>
        <taxon>Hyphomicrobiales</taxon>
        <taxon>Methylocystaceae</taxon>
        <taxon>Methylocystis</taxon>
    </lineage>
</organism>
<sequence>MKSVLTGAGCLAALIAGSGAQAATETASPSPHYGDIAKCKLLSTDETRVTRLQCNFMPNSGSRVLQIKYVSGECISLKNKSFSVKQLQIVTMPVGTAKVPYQLPVPKSVLSNDFVTGSFTFSATQTSIYANPATPVFAYVDLAFPNPGENFFSNISECTVSISGAFE</sequence>
<keyword evidence="1" id="KW-0732">Signal</keyword>
<name>A0A9W6LR68_9HYPH</name>
<dbReference type="AlphaFoldDB" id="A0A9W6LR68"/>
<comment type="caution">
    <text evidence="2">The sequence shown here is derived from an EMBL/GenBank/DDBJ whole genome shotgun (WGS) entry which is preliminary data.</text>
</comment>
<keyword evidence="3" id="KW-1185">Reference proteome</keyword>
<evidence type="ECO:0000256" key="1">
    <source>
        <dbReference type="SAM" id="SignalP"/>
    </source>
</evidence>
<proteinExistence type="predicted"/>
<dbReference type="Proteomes" id="UP001144323">
    <property type="component" value="Unassembled WGS sequence"/>
</dbReference>
<gene>
    <name evidence="2" type="ORF">LMG27198_13070</name>
</gene>